<evidence type="ECO:0000256" key="4">
    <source>
        <dbReference type="ARBA" id="ARBA00022771"/>
    </source>
</evidence>
<dbReference type="InterPro" id="IPR040608">
    <property type="entry name" value="Snf8/Vps36"/>
</dbReference>
<gene>
    <name evidence="10" type="ORF">HGRIS_007096</name>
</gene>
<keyword evidence="3" id="KW-0479">Metal-binding</keyword>
<proteinExistence type="inferred from homology"/>
<evidence type="ECO:0000256" key="7">
    <source>
        <dbReference type="RuleBase" id="RU367095"/>
    </source>
</evidence>
<keyword evidence="2 7" id="KW-0813">Transport</keyword>
<evidence type="ECO:0000256" key="3">
    <source>
        <dbReference type="ARBA" id="ARBA00022723"/>
    </source>
</evidence>
<comment type="function">
    <text evidence="7">Component of the ESCRT-II complex (endosomal sorting complex required for transport II), which is required for multivesicular body (MVB) formation and sorting of endosomal cargo proteins into MVBs.</text>
</comment>
<dbReference type="PANTHER" id="PTHR13128">
    <property type="entry name" value="VACUOLAR PROTEIN-SORTING-ASSOCIATED PROTEIN 36"/>
    <property type="match status" value="1"/>
</dbReference>
<dbReference type="EMBL" id="JASNQZ010000010">
    <property type="protein sequence ID" value="KAL0952877.1"/>
    <property type="molecule type" value="Genomic_DNA"/>
</dbReference>
<keyword evidence="7" id="KW-0963">Cytoplasm</keyword>
<keyword evidence="5" id="KW-0862">Zinc</keyword>
<evidence type="ECO:0000256" key="2">
    <source>
        <dbReference type="ARBA" id="ARBA00022448"/>
    </source>
</evidence>
<feature type="region of interest" description="Disordered" evidence="8">
    <location>
        <begin position="351"/>
        <end position="377"/>
    </location>
</feature>
<dbReference type="PROSITE" id="PS51495">
    <property type="entry name" value="GLUE"/>
    <property type="match status" value="1"/>
</dbReference>
<protein>
    <recommendedName>
        <fullName evidence="7">Vacuolar protein-sorting-associated protein 36</fullName>
    </recommendedName>
    <alternativeName>
        <fullName evidence="7">ESCRT-II complex subunit VPS36</fullName>
    </alternativeName>
</protein>
<dbReference type="SUPFAM" id="SSF46785">
    <property type="entry name" value="Winged helix' DNA-binding domain"/>
    <property type="match status" value="1"/>
</dbReference>
<dbReference type="InterPro" id="IPR001876">
    <property type="entry name" value="Znf_RanBP2"/>
</dbReference>
<name>A0ABR3JBL1_9AGAR</name>
<dbReference type="SMART" id="SM00547">
    <property type="entry name" value="ZnF_RBZ"/>
    <property type="match status" value="2"/>
</dbReference>
<evidence type="ECO:0000256" key="5">
    <source>
        <dbReference type="ARBA" id="ARBA00022833"/>
    </source>
</evidence>
<comment type="caution">
    <text evidence="10">The sequence shown here is derived from an EMBL/GenBank/DDBJ whole genome shotgun (WGS) entry which is preliminary data.</text>
</comment>
<dbReference type="Pfam" id="PF04157">
    <property type="entry name" value="EAP30"/>
    <property type="match status" value="1"/>
</dbReference>
<dbReference type="InterPro" id="IPR011993">
    <property type="entry name" value="PH-like_dom_sf"/>
</dbReference>
<dbReference type="Pfam" id="PF11605">
    <property type="entry name" value="Vps36_ESCRT-II"/>
    <property type="match status" value="1"/>
</dbReference>
<feature type="compositionally biased region" description="Low complexity" evidence="8">
    <location>
        <begin position="158"/>
        <end position="174"/>
    </location>
</feature>
<reference evidence="11" key="1">
    <citation type="submission" date="2024-06" db="EMBL/GenBank/DDBJ databases">
        <title>Multi-omics analyses provide insights into the biosynthesis of the anticancer antibiotic pleurotin in Hohenbuehelia grisea.</title>
        <authorList>
            <person name="Weaver J.A."/>
            <person name="Alberti F."/>
        </authorList>
    </citation>
    <scope>NUCLEOTIDE SEQUENCE [LARGE SCALE GENOMIC DNA]</scope>
    <source>
        <strain evidence="11">T-177</strain>
    </source>
</reference>
<comment type="subunit">
    <text evidence="7">Component of the endosomal sorting complex required for transport II (ESCRT-II).</text>
</comment>
<keyword evidence="7" id="KW-0967">Endosome</keyword>
<sequence length="599" mass="63965">MALRRYTRSVDGSIPIPALLYNDEELVASQDGVGIYDGLVKSPDHQAGSIYVSTHRLFYIDTQNEQTRSFAVDLAHVTGTEYYAGLFTSSAKTTLYLASPNASGTEGGSSVPSLAEDSGESWECEVCAYRNPPGLSPAAARICGLCGVPRSALTVPESSRPSSSSSRPLSSSLPSSPPKSGHAIPRAEIQRPSSAISCPACTFLNHASLRNCEICSTPLPRSDSKRAPAKSAPASRPDSPDNEDDKRFIKVSFRKGGDKVFYSALKRSLKGKAWEIIGANNAAAAPKDADGHKALSRSGIYGILKVVETSAHTRDSDLQDSLKDLEALMVKAKEMVRVAAELNERLTATSTLAPAGSGLQQSSGTSTPATTTLIPSTEPEEATFIRSSLAQLGLQMANTPVTLDMMKDERRWIEELARELGQVLQGTGRAEQRHSYTLSSADEQAGSGLMGQRGILALDEVWGGWNRARGVALIPPSTFLQVLPHLSSFTDPPVRMRTFASGLSVLHTPPYTDAAFAARLTSLLTLAGPRTTLDVAQEERLTVGLAEEMLRAVEGAGHVCSDDPASAIRGTGTGGQVRWWSNVFQAYVWDGQIEDLAVS</sequence>
<keyword evidence="11" id="KW-1185">Reference proteome</keyword>
<accession>A0ABR3JBL1</accession>
<evidence type="ECO:0000259" key="9">
    <source>
        <dbReference type="PROSITE" id="PS51495"/>
    </source>
</evidence>
<dbReference type="InterPro" id="IPR037855">
    <property type="entry name" value="Vps36"/>
</dbReference>
<feature type="region of interest" description="Disordered" evidence="8">
    <location>
        <begin position="154"/>
        <end position="184"/>
    </location>
</feature>
<feature type="domain" description="GLUE N-terminal" evidence="9">
    <location>
        <begin position="10"/>
        <end position="281"/>
    </location>
</feature>
<feature type="compositionally biased region" description="Low complexity" evidence="8">
    <location>
        <begin position="356"/>
        <end position="367"/>
    </location>
</feature>
<feature type="region of interest" description="Disordered" evidence="8">
    <location>
        <begin position="220"/>
        <end position="245"/>
    </location>
</feature>
<dbReference type="InterPro" id="IPR036390">
    <property type="entry name" value="WH_DNA-bd_sf"/>
</dbReference>
<evidence type="ECO:0000313" key="10">
    <source>
        <dbReference type="EMBL" id="KAL0952877.1"/>
    </source>
</evidence>
<keyword evidence="4" id="KW-0863">Zinc-finger</keyword>
<dbReference type="InterPro" id="IPR021648">
    <property type="entry name" value="GLUE_dom"/>
</dbReference>
<evidence type="ECO:0000256" key="8">
    <source>
        <dbReference type="SAM" id="MobiDB-lite"/>
    </source>
</evidence>
<evidence type="ECO:0000256" key="1">
    <source>
        <dbReference type="ARBA" id="ARBA00009697"/>
    </source>
</evidence>
<dbReference type="InterPro" id="IPR036388">
    <property type="entry name" value="WH-like_DNA-bd_sf"/>
</dbReference>
<evidence type="ECO:0000313" key="11">
    <source>
        <dbReference type="Proteomes" id="UP001556367"/>
    </source>
</evidence>
<keyword evidence="6 7" id="KW-0653">Protein transport</keyword>
<dbReference type="Gene3D" id="6.10.140.260">
    <property type="match status" value="1"/>
</dbReference>
<comment type="similarity">
    <text evidence="1 7">Belongs to the VPS36 family.</text>
</comment>
<dbReference type="SUPFAM" id="SSF50729">
    <property type="entry name" value="PH domain-like"/>
    <property type="match status" value="2"/>
</dbReference>
<dbReference type="Proteomes" id="UP001556367">
    <property type="component" value="Unassembled WGS sequence"/>
</dbReference>
<dbReference type="Gene3D" id="1.10.10.10">
    <property type="entry name" value="Winged helix-like DNA-binding domain superfamily/Winged helix DNA-binding domain"/>
    <property type="match status" value="2"/>
</dbReference>
<dbReference type="Gene3D" id="2.30.29.30">
    <property type="entry name" value="Pleckstrin-homology domain (PH domain)/Phosphotyrosine-binding domain (PTB)"/>
    <property type="match status" value="2"/>
</dbReference>
<dbReference type="PANTHER" id="PTHR13128:SF12">
    <property type="entry name" value="VACUOLAR PROTEIN-SORTING-ASSOCIATED PROTEIN 36"/>
    <property type="match status" value="1"/>
</dbReference>
<evidence type="ECO:0000256" key="6">
    <source>
        <dbReference type="ARBA" id="ARBA00022927"/>
    </source>
</evidence>
<organism evidence="10 11">
    <name type="scientific">Hohenbuehelia grisea</name>
    <dbReference type="NCBI Taxonomy" id="104357"/>
    <lineage>
        <taxon>Eukaryota</taxon>
        <taxon>Fungi</taxon>
        <taxon>Dikarya</taxon>
        <taxon>Basidiomycota</taxon>
        <taxon>Agaricomycotina</taxon>
        <taxon>Agaricomycetes</taxon>
        <taxon>Agaricomycetidae</taxon>
        <taxon>Agaricales</taxon>
        <taxon>Pleurotineae</taxon>
        <taxon>Pleurotaceae</taxon>
        <taxon>Hohenbuehelia</taxon>
    </lineage>
</organism>
<dbReference type="Gene3D" id="4.10.1060.10">
    <property type="entry name" value="Zinc finger, RanBP2-type"/>
    <property type="match status" value="1"/>
</dbReference>
<comment type="subcellular location">
    <subcellularLocation>
        <location evidence="7">Cytoplasm</location>
    </subcellularLocation>
    <subcellularLocation>
        <location evidence="7">Endosome</location>
    </subcellularLocation>
</comment>